<dbReference type="SUPFAM" id="SSF52096">
    <property type="entry name" value="ClpP/crotonase"/>
    <property type="match status" value="1"/>
</dbReference>
<evidence type="ECO:0000313" key="2">
    <source>
        <dbReference type="EMBL" id="MBM3094035.1"/>
    </source>
</evidence>
<organism evidence="2 3">
    <name type="scientific">Ensifer canadensis</name>
    <dbReference type="NCBI Taxonomy" id="555315"/>
    <lineage>
        <taxon>Bacteria</taxon>
        <taxon>Pseudomonadati</taxon>
        <taxon>Pseudomonadota</taxon>
        <taxon>Alphaproteobacteria</taxon>
        <taxon>Hyphomicrobiales</taxon>
        <taxon>Rhizobiaceae</taxon>
        <taxon>Sinorhizobium/Ensifer group</taxon>
        <taxon>Ensifer</taxon>
    </lineage>
</organism>
<dbReference type="Pfam" id="PF00378">
    <property type="entry name" value="ECH_1"/>
    <property type="match status" value="1"/>
</dbReference>
<proteinExistence type="inferred from homology"/>
<dbReference type="InterPro" id="IPR029045">
    <property type="entry name" value="ClpP/crotonase-like_dom_sf"/>
</dbReference>
<dbReference type="InterPro" id="IPR001753">
    <property type="entry name" value="Enoyl-CoA_hydra/iso"/>
</dbReference>
<evidence type="ECO:0000256" key="1">
    <source>
        <dbReference type="ARBA" id="ARBA00005254"/>
    </source>
</evidence>
<dbReference type="GO" id="GO:0003824">
    <property type="term" value="F:catalytic activity"/>
    <property type="evidence" value="ECO:0007669"/>
    <property type="project" value="UniProtKB-ARBA"/>
</dbReference>
<comment type="caution">
    <text evidence="2">The sequence shown here is derived from an EMBL/GenBank/DDBJ whole genome shotgun (WGS) entry which is preliminary data.</text>
</comment>
<name>A0AAW4FRY8_9HYPH</name>
<dbReference type="InterPro" id="IPR051683">
    <property type="entry name" value="Enoyl-CoA_Hydratase/Isomerase"/>
</dbReference>
<reference evidence="2 3" key="1">
    <citation type="submission" date="2020-01" db="EMBL/GenBank/DDBJ databases">
        <title>Draft genome assembly of Ensifer adhaerens T173.</title>
        <authorList>
            <person name="Craig J.E."/>
            <person name="Stinchcombe J.R."/>
        </authorList>
    </citation>
    <scope>NUCLEOTIDE SEQUENCE [LARGE SCALE GENOMIC DNA]</scope>
    <source>
        <strain evidence="2 3">T173</strain>
    </source>
</reference>
<gene>
    <name evidence="2" type="ORF">GFB56_25110</name>
</gene>
<dbReference type="PANTHER" id="PTHR42964">
    <property type="entry name" value="ENOYL-COA HYDRATASE"/>
    <property type="match status" value="1"/>
</dbReference>
<sequence length="254" mass="28604">MTEIYRNLRVRFEDDLCFVQIYRPDTNNAIDEHLVIEIIDVLDQCETAVKILVLEGLPEAFCLGADFKQLQFGDTPTPQDPGPLYDLWYRLATGPYVTIAHVRGRVNAGGVGFVAACDVVLSDDKASFSLSELLFGLMPACVFPFLVRRIGFARAHYLTLMTQPVTAQRALEWGLVDACEEDSANLLRKHLLRLRRLSKDAVARYKRYAVALDDKLMTSRMPAIAANVEVFGNSDNLKNIERFVDTGRFPWEAA</sequence>
<dbReference type="EMBL" id="WXFA01000021">
    <property type="protein sequence ID" value="MBM3094035.1"/>
    <property type="molecule type" value="Genomic_DNA"/>
</dbReference>
<dbReference type="AlphaFoldDB" id="A0AAW4FRY8"/>
<dbReference type="Gene3D" id="3.90.226.10">
    <property type="entry name" value="2-enoyl-CoA Hydratase, Chain A, domain 1"/>
    <property type="match status" value="1"/>
</dbReference>
<evidence type="ECO:0000313" key="3">
    <source>
        <dbReference type="Proteomes" id="UP000744980"/>
    </source>
</evidence>
<dbReference type="CDD" id="cd06558">
    <property type="entry name" value="crotonase-like"/>
    <property type="match status" value="1"/>
</dbReference>
<dbReference type="PANTHER" id="PTHR42964:SF1">
    <property type="entry name" value="POLYKETIDE BIOSYNTHESIS ENOYL-COA HYDRATASE PKSH-RELATED"/>
    <property type="match status" value="1"/>
</dbReference>
<accession>A0AAW4FRY8</accession>
<keyword evidence="3" id="KW-1185">Reference proteome</keyword>
<dbReference type="Proteomes" id="UP000744980">
    <property type="component" value="Unassembled WGS sequence"/>
</dbReference>
<dbReference type="RefSeq" id="WP_203528968.1">
    <property type="nucleotide sequence ID" value="NZ_CP083375.1"/>
</dbReference>
<comment type="similarity">
    <text evidence="1">Belongs to the enoyl-CoA hydratase/isomerase family.</text>
</comment>
<dbReference type="NCBIfam" id="NF005498">
    <property type="entry name" value="PRK07112.1"/>
    <property type="match status" value="1"/>
</dbReference>
<protein>
    <submittedName>
        <fullName evidence="2">Enoyl-CoA hydratase/isomerase</fullName>
    </submittedName>
</protein>